<dbReference type="RefSeq" id="XP_016606798.1">
    <property type="nucleotide sequence ID" value="XM_016753949.1"/>
</dbReference>
<dbReference type="Proteomes" id="UP000053201">
    <property type="component" value="Unassembled WGS sequence"/>
</dbReference>
<dbReference type="GeneID" id="27689095"/>
<evidence type="ECO:0000313" key="2">
    <source>
        <dbReference type="EMBL" id="KNC98758.1"/>
    </source>
</evidence>
<organism evidence="2 3">
    <name type="scientific">Spizellomyces punctatus (strain DAOM BR117)</name>
    <dbReference type="NCBI Taxonomy" id="645134"/>
    <lineage>
        <taxon>Eukaryota</taxon>
        <taxon>Fungi</taxon>
        <taxon>Fungi incertae sedis</taxon>
        <taxon>Chytridiomycota</taxon>
        <taxon>Chytridiomycota incertae sedis</taxon>
        <taxon>Chytridiomycetes</taxon>
        <taxon>Spizellomycetales</taxon>
        <taxon>Spizellomycetaceae</taxon>
        <taxon>Spizellomyces</taxon>
    </lineage>
</organism>
<feature type="compositionally biased region" description="Basic and acidic residues" evidence="1">
    <location>
        <begin position="1"/>
        <end position="17"/>
    </location>
</feature>
<dbReference type="VEuPathDB" id="FungiDB:SPPG_05740"/>
<gene>
    <name evidence="2" type="ORF">SPPG_05740</name>
</gene>
<dbReference type="OrthoDB" id="10409881at2759"/>
<evidence type="ECO:0000313" key="3">
    <source>
        <dbReference type="Proteomes" id="UP000053201"/>
    </source>
</evidence>
<feature type="region of interest" description="Disordered" evidence="1">
    <location>
        <begin position="1"/>
        <end position="26"/>
    </location>
</feature>
<feature type="compositionally biased region" description="Basic and acidic residues" evidence="1">
    <location>
        <begin position="82"/>
        <end position="99"/>
    </location>
</feature>
<dbReference type="AlphaFoldDB" id="A0A0L0HDF7"/>
<keyword evidence="3" id="KW-1185">Reference proteome</keyword>
<proteinExistence type="predicted"/>
<protein>
    <submittedName>
        <fullName evidence="2">Uncharacterized protein</fullName>
    </submittedName>
</protein>
<dbReference type="InParanoid" id="A0A0L0HDF7"/>
<name>A0A0L0HDF7_SPIPD</name>
<reference evidence="2 3" key="1">
    <citation type="submission" date="2009-08" db="EMBL/GenBank/DDBJ databases">
        <title>The Genome Sequence of Spizellomyces punctatus strain DAOM BR117.</title>
        <authorList>
            <consortium name="The Broad Institute Genome Sequencing Platform"/>
            <person name="Russ C."/>
            <person name="Cuomo C."/>
            <person name="Shea T."/>
            <person name="Young S.K."/>
            <person name="Zeng Q."/>
            <person name="Koehrsen M."/>
            <person name="Haas B."/>
            <person name="Borodovsky M."/>
            <person name="Guigo R."/>
            <person name="Alvarado L."/>
            <person name="Berlin A."/>
            <person name="Bochicchio J."/>
            <person name="Borenstein D."/>
            <person name="Chapman S."/>
            <person name="Chen Z."/>
            <person name="Engels R."/>
            <person name="Freedman E."/>
            <person name="Gellesch M."/>
            <person name="Goldberg J."/>
            <person name="Griggs A."/>
            <person name="Gujja S."/>
            <person name="Heiman D."/>
            <person name="Hepburn T."/>
            <person name="Howarth C."/>
            <person name="Jen D."/>
            <person name="Larson L."/>
            <person name="Lewis B."/>
            <person name="Mehta T."/>
            <person name="Park D."/>
            <person name="Pearson M."/>
            <person name="Roberts A."/>
            <person name="Saif S."/>
            <person name="Shenoy N."/>
            <person name="Sisk P."/>
            <person name="Stolte C."/>
            <person name="Sykes S."/>
            <person name="Thomson T."/>
            <person name="Walk T."/>
            <person name="White J."/>
            <person name="Yandava C."/>
            <person name="Burger G."/>
            <person name="Gray M.W."/>
            <person name="Holland P.W.H."/>
            <person name="King N."/>
            <person name="Lang F.B.F."/>
            <person name="Roger A.J."/>
            <person name="Ruiz-Trillo I."/>
            <person name="Lander E."/>
            <person name="Nusbaum C."/>
        </authorList>
    </citation>
    <scope>NUCLEOTIDE SEQUENCE [LARGE SCALE GENOMIC DNA]</scope>
    <source>
        <strain evidence="2 3">DAOM BR117</strain>
    </source>
</reference>
<sequence>MKTETDEVDIPGERKSPVPESPTCNSDLRKLWTKEEDTAIKAMLLMAPSGPRSEMRKTFEKLFPGRSRQAMGKRIEKMQRKLRADGEKNGSVCRPEKAQHHSVSPVPKLEESSDCDDITIPKRPLRQAGKKGEVNRRINLQEFLDKTKEFEI</sequence>
<dbReference type="EMBL" id="KQ257459">
    <property type="protein sequence ID" value="KNC98758.1"/>
    <property type="molecule type" value="Genomic_DNA"/>
</dbReference>
<evidence type="ECO:0000256" key="1">
    <source>
        <dbReference type="SAM" id="MobiDB-lite"/>
    </source>
</evidence>
<accession>A0A0L0HDF7</accession>
<feature type="region of interest" description="Disordered" evidence="1">
    <location>
        <begin position="82"/>
        <end position="132"/>
    </location>
</feature>